<dbReference type="Proteomes" id="UP000014500">
    <property type="component" value="Unassembled WGS sequence"/>
</dbReference>
<organism evidence="2 3">
    <name type="scientific">Strigamia maritima</name>
    <name type="common">European centipede</name>
    <name type="synonym">Geophilus maritimus</name>
    <dbReference type="NCBI Taxonomy" id="126957"/>
    <lineage>
        <taxon>Eukaryota</taxon>
        <taxon>Metazoa</taxon>
        <taxon>Ecdysozoa</taxon>
        <taxon>Arthropoda</taxon>
        <taxon>Myriapoda</taxon>
        <taxon>Chilopoda</taxon>
        <taxon>Pleurostigmophora</taxon>
        <taxon>Geophilomorpha</taxon>
        <taxon>Linotaeniidae</taxon>
        <taxon>Strigamia</taxon>
    </lineage>
</organism>
<feature type="region of interest" description="Disordered" evidence="1">
    <location>
        <begin position="61"/>
        <end position="94"/>
    </location>
</feature>
<dbReference type="EMBL" id="JH429784">
    <property type="status" value="NOT_ANNOTATED_CDS"/>
    <property type="molecule type" value="Genomic_DNA"/>
</dbReference>
<evidence type="ECO:0000313" key="3">
    <source>
        <dbReference type="Proteomes" id="UP000014500"/>
    </source>
</evidence>
<evidence type="ECO:0008006" key="4">
    <source>
        <dbReference type="Google" id="ProtNLM"/>
    </source>
</evidence>
<evidence type="ECO:0000256" key="1">
    <source>
        <dbReference type="SAM" id="MobiDB-lite"/>
    </source>
</evidence>
<keyword evidence="3" id="KW-1185">Reference proteome</keyword>
<protein>
    <recommendedName>
        <fullName evidence="4">Reverse transcriptase RNase H-like domain-containing protein</fullName>
    </recommendedName>
</protein>
<sequence>MSTSEPSGRFGRWAIRIQSGAFKIIYRQGRLNCVADVLSRAPLPNEDIPADDYLETKEPTRYWPDWNGNEPVDLSSKEEIKSTELAGEGEGDTDEGQKVTLYILQFLM</sequence>
<dbReference type="EnsemblMetazoa" id="SMAR014832-RA">
    <property type="protein sequence ID" value="SMAR014832-PA"/>
    <property type="gene ID" value="SMAR014832"/>
</dbReference>
<evidence type="ECO:0000313" key="2">
    <source>
        <dbReference type="EnsemblMetazoa" id="SMAR014832-PA"/>
    </source>
</evidence>
<name>T1JLV2_STRMM</name>
<dbReference type="AlphaFoldDB" id="T1JLV2"/>
<dbReference type="PhylomeDB" id="T1JLV2"/>
<proteinExistence type="predicted"/>
<dbReference type="HOGENOM" id="CLU_132274_0_0_1"/>
<reference evidence="2" key="2">
    <citation type="submission" date="2015-02" db="UniProtKB">
        <authorList>
            <consortium name="EnsemblMetazoa"/>
        </authorList>
    </citation>
    <scope>IDENTIFICATION</scope>
</reference>
<reference evidence="3" key="1">
    <citation type="submission" date="2011-05" db="EMBL/GenBank/DDBJ databases">
        <authorList>
            <person name="Richards S.R."/>
            <person name="Qu J."/>
            <person name="Jiang H."/>
            <person name="Jhangiani S.N."/>
            <person name="Agravi P."/>
            <person name="Goodspeed R."/>
            <person name="Gross S."/>
            <person name="Mandapat C."/>
            <person name="Jackson L."/>
            <person name="Mathew T."/>
            <person name="Pu L."/>
            <person name="Thornton R."/>
            <person name="Saada N."/>
            <person name="Wilczek-Boney K.B."/>
            <person name="Lee S."/>
            <person name="Kovar C."/>
            <person name="Wu Y."/>
            <person name="Scherer S.E."/>
            <person name="Worley K.C."/>
            <person name="Muzny D.M."/>
            <person name="Gibbs R."/>
        </authorList>
    </citation>
    <scope>NUCLEOTIDE SEQUENCE</scope>
    <source>
        <strain evidence="3">Brora</strain>
    </source>
</reference>
<accession>T1JLV2</accession>